<evidence type="ECO:0000256" key="2">
    <source>
        <dbReference type="ARBA" id="ARBA00023242"/>
    </source>
</evidence>
<dbReference type="GO" id="GO:0000981">
    <property type="term" value="F:DNA-binding transcription factor activity, RNA polymerase II-specific"/>
    <property type="evidence" value="ECO:0007669"/>
    <property type="project" value="InterPro"/>
</dbReference>
<evidence type="ECO:0000259" key="4">
    <source>
        <dbReference type="PROSITE" id="PS50048"/>
    </source>
</evidence>
<keyword evidence="2" id="KW-0539">Nucleus</keyword>
<keyword evidence="6" id="KW-1185">Reference proteome</keyword>
<dbReference type="EMBL" id="KV453872">
    <property type="protein sequence ID" value="ODV82843.1"/>
    <property type="molecule type" value="Genomic_DNA"/>
</dbReference>
<comment type="subcellular location">
    <subcellularLocation>
        <location evidence="1">Nucleus</location>
    </subcellularLocation>
</comment>
<dbReference type="PANTHER" id="PTHR37534:SF49">
    <property type="entry name" value="LYSINE BIOSYNTHESIS REGULATORY PROTEIN LYS14"/>
    <property type="match status" value="1"/>
</dbReference>
<sequence>MAKGSMVYKGSNGSSGDDEESKVTHSNLRGKKKTRTGCLTCKRRKKKCDEIKPKCYNCTRLKLECSYDKILNWNKENQFTLNKEGLIELSKNEKQQSLITPFMVNFTKWEIGLGYLFNTTTSTSITMPTTTATIELSNFYKYDKYIDHQSVKVPSFDDFNLKNLDKSILDKIKESYLFNYYIEHISKTKTFSSCDTITNEFRSIIIPGCEKFVGLYQSILAMSSIDLMKIELRSDNPNELLVEIYYSMFIKFKNEAINKLYDILDNFDFNKIDILEELILTIMTLTAVEISNKGCKNWVNHLKEGCLIFQNLNPLIFNQSKIIQFAYRFFTLRYILLICTLKGELLSEFLNESKLPIIENFFKNDEIDHMFGCSPKLLFIIYKLITLNHARNFNLIDDLKSSEKYLIYWNELNSIQQLNIDNSIELSKCAESYLMSTKIYFCLIVWLSKLEIYNKMNFTKVYHSTIPKLISNLNDLSLSGDSHVLYPYWCMLILSVSEVVGVDGEYIRLEILKLCDRLEEYRPMHTNCQIKKAMETVWKVYDLTIEEPINLEKSEFGFFAKFDWRDILTEGDFMLPLS</sequence>
<accession>A0A1E4STK6</accession>
<dbReference type="PROSITE" id="PS00463">
    <property type="entry name" value="ZN2_CY6_FUNGAL_1"/>
    <property type="match status" value="1"/>
</dbReference>
<dbReference type="SMART" id="SM00066">
    <property type="entry name" value="GAL4"/>
    <property type="match status" value="1"/>
</dbReference>
<evidence type="ECO:0000313" key="6">
    <source>
        <dbReference type="Proteomes" id="UP000094801"/>
    </source>
</evidence>
<evidence type="ECO:0000313" key="5">
    <source>
        <dbReference type="EMBL" id="ODV82843.1"/>
    </source>
</evidence>
<organism evidence="5 6">
    <name type="scientific">[Candida] arabinofermentans NRRL YB-2248</name>
    <dbReference type="NCBI Taxonomy" id="983967"/>
    <lineage>
        <taxon>Eukaryota</taxon>
        <taxon>Fungi</taxon>
        <taxon>Dikarya</taxon>
        <taxon>Ascomycota</taxon>
        <taxon>Saccharomycotina</taxon>
        <taxon>Pichiomycetes</taxon>
        <taxon>Pichiales</taxon>
        <taxon>Pichiaceae</taxon>
        <taxon>Ogataea</taxon>
        <taxon>Ogataea/Candida clade</taxon>
    </lineage>
</organism>
<evidence type="ECO:0000256" key="1">
    <source>
        <dbReference type="ARBA" id="ARBA00004123"/>
    </source>
</evidence>
<dbReference type="Gene3D" id="4.10.240.10">
    <property type="entry name" value="Zn(2)-C6 fungal-type DNA-binding domain"/>
    <property type="match status" value="1"/>
</dbReference>
<dbReference type="STRING" id="983967.A0A1E4STK6"/>
<dbReference type="PANTHER" id="PTHR37534">
    <property type="entry name" value="TRANSCRIPTIONAL ACTIVATOR PROTEIN UGA3"/>
    <property type="match status" value="1"/>
</dbReference>
<feature type="domain" description="Zn(2)-C6 fungal-type" evidence="4">
    <location>
        <begin position="37"/>
        <end position="67"/>
    </location>
</feature>
<dbReference type="OrthoDB" id="5418899at2759"/>
<dbReference type="GO" id="GO:0005634">
    <property type="term" value="C:nucleus"/>
    <property type="evidence" value="ECO:0007669"/>
    <property type="project" value="UniProtKB-SubCell"/>
</dbReference>
<dbReference type="GO" id="GO:0045944">
    <property type="term" value="P:positive regulation of transcription by RNA polymerase II"/>
    <property type="evidence" value="ECO:0007669"/>
    <property type="project" value="TreeGrafter"/>
</dbReference>
<dbReference type="GO" id="GO:0008270">
    <property type="term" value="F:zinc ion binding"/>
    <property type="evidence" value="ECO:0007669"/>
    <property type="project" value="InterPro"/>
</dbReference>
<dbReference type="CDD" id="cd00067">
    <property type="entry name" value="GAL4"/>
    <property type="match status" value="1"/>
</dbReference>
<dbReference type="AlphaFoldDB" id="A0A1E4STK6"/>
<dbReference type="InterPro" id="IPR021858">
    <property type="entry name" value="Fun_TF"/>
</dbReference>
<proteinExistence type="predicted"/>
<gene>
    <name evidence="5" type="ORF">CANARDRAFT_10134</name>
</gene>
<feature type="region of interest" description="Disordered" evidence="3">
    <location>
        <begin position="1"/>
        <end position="28"/>
    </location>
</feature>
<dbReference type="InterPro" id="IPR001138">
    <property type="entry name" value="Zn2Cys6_DnaBD"/>
</dbReference>
<dbReference type="PROSITE" id="PS50048">
    <property type="entry name" value="ZN2_CY6_FUNGAL_2"/>
    <property type="match status" value="1"/>
</dbReference>
<dbReference type="Proteomes" id="UP000094801">
    <property type="component" value="Unassembled WGS sequence"/>
</dbReference>
<dbReference type="InterPro" id="IPR036864">
    <property type="entry name" value="Zn2-C6_fun-type_DNA-bd_sf"/>
</dbReference>
<dbReference type="Pfam" id="PF00172">
    <property type="entry name" value="Zn_clus"/>
    <property type="match status" value="1"/>
</dbReference>
<dbReference type="Pfam" id="PF11951">
    <property type="entry name" value="Fungal_trans_2"/>
    <property type="match status" value="1"/>
</dbReference>
<dbReference type="GO" id="GO:0000976">
    <property type="term" value="F:transcription cis-regulatory region binding"/>
    <property type="evidence" value="ECO:0007669"/>
    <property type="project" value="TreeGrafter"/>
</dbReference>
<reference evidence="6" key="1">
    <citation type="submission" date="2016-04" db="EMBL/GenBank/DDBJ databases">
        <title>Comparative genomics of biotechnologically important yeasts.</title>
        <authorList>
            <consortium name="DOE Joint Genome Institute"/>
            <person name="Riley R."/>
            <person name="Haridas S."/>
            <person name="Wolfe K.H."/>
            <person name="Lopes M.R."/>
            <person name="Hittinger C.T."/>
            <person name="Goker M."/>
            <person name="Salamov A."/>
            <person name="Wisecaver J."/>
            <person name="Long T.M."/>
            <person name="Aerts A.L."/>
            <person name="Barry K."/>
            <person name="Choi C."/>
            <person name="Clum A."/>
            <person name="Coughlan A.Y."/>
            <person name="Deshpande S."/>
            <person name="Douglass A.P."/>
            <person name="Hanson S.J."/>
            <person name="Klenk H.-P."/>
            <person name="Labutti K."/>
            <person name="Lapidus A."/>
            <person name="Lindquist E."/>
            <person name="Lipzen A."/>
            <person name="Meier-Kolthoff J.P."/>
            <person name="Ohm R.A."/>
            <person name="Otillar R.P."/>
            <person name="Pangilinan J."/>
            <person name="Peng Y."/>
            <person name="Rokas A."/>
            <person name="Rosa C.A."/>
            <person name="Scheuner C."/>
            <person name="Sibirny A.A."/>
            <person name="Slot J.C."/>
            <person name="Stielow J.B."/>
            <person name="Sun H."/>
            <person name="Kurtzman C.P."/>
            <person name="Blackwell M."/>
            <person name="Grigoriev I.V."/>
            <person name="Jeffries T.W."/>
        </authorList>
    </citation>
    <scope>NUCLEOTIDE SEQUENCE [LARGE SCALE GENOMIC DNA]</scope>
    <source>
        <strain evidence="6">NRRL YB-2248</strain>
    </source>
</reference>
<dbReference type="SUPFAM" id="SSF57701">
    <property type="entry name" value="Zn2/Cys6 DNA-binding domain"/>
    <property type="match status" value="1"/>
</dbReference>
<name>A0A1E4STK6_9ASCO</name>
<evidence type="ECO:0000256" key="3">
    <source>
        <dbReference type="SAM" id="MobiDB-lite"/>
    </source>
</evidence>
<protein>
    <recommendedName>
        <fullName evidence="4">Zn(2)-C6 fungal-type domain-containing protein</fullName>
    </recommendedName>
</protein>